<keyword evidence="5" id="KW-1185">Reference proteome</keyword>
<evidence type="ECO:0008006" key="6">
    <source>
        <dbReference type="Google" id="ProtNLM"/>
    </source>
</evidence>
<dbReference type="InterPro" id="IPR050757">
    <property type="entry name" value="Collagen_mod_GT25"/>
</dbReference>
<comment type="similarity">
    <text evidence="1">Belongs to the glycosyltransferase 25 family.</text>
</comment>
<dbReference type="AlphaFoldDB" id="A0A9Q8PI69"/>
<dbReference type="Proteomes" id="UP000756132">
    <property type="component" value="Chromosome 10"/>
</dbReference>
<evidence type="ECO:0000256" key="3">
    <source>
        <dbReference type="ARBA" id="ARBA00022679"/>
    </source>
</evidence>
<dbReference type="GeneID" id="71992136"/>
<dbReference type="GO" id="GO:0016740">
    <property type="term" value="F:transferase activity"/>
    <property type="evidence" value="ECO:0007669"/>
    <property type="project" value="UniProtKB-KW"/>
</dbReference>
<evidence type="ECO:0000256" key="1">
    <source>
        <dbReference type="ARBA" id="ARBA00006721"/>
    </source>
</evidence>
<reference evidence="4" key="2">
    <citation type="journal article" date="2022" name="Microb. Genom.">
        <title>A chromosome-scale genome assembly of the tomato pathogen Cladosporium fulvum reveals a compartmentalized genome architecture and the presence of a dispensable chromosome.</title>
        <authorList>
            <person name="Zaccaron A.Z."/>
            <person name="Chen L.H."/>
            <person name="Samaras A."/>
            <person name="Stergiopoulos I."/>
        </authorList>
    </citation>
    <scope>NUCLEOTIDE SEQUENCE</scope>
    <source>
        <strain evidence="4">Race5_Kim</strain>
    </source>
</reference>
<evidence type="ECO:0000256" key="2">
    <source>
        <dbReference type="ARBA" id="ARBA00022676"/>
    </source>
</evidence>
<name>A0A9Q8PI69_PASFU</name>
<organism evidence="4 5">
    <name type="scientific">Passalora fulva</name>
    <name type="common">Tomato leaf mold</name>
    <name type="synonym">Cladosporium fulvum</name>
    <dbReference type="NCBI Taxonomy" id="5499"/>
    <lineage>
        <taxon>Eukaryota</taxon>
        <taxon>Fungi</taxon>
        <taxon>Dikarya</taxon>
        <taxon>Ascomycota</taxon>
        <taxon>Pezizomycotina</taxon>
        <taxon>Dothideomycetes</taxon>
        <taxon>Dothideomycetidae</taxon>
        <taxon>Mycosphaerellales</taxon>
        <taxon>Mycosphaerellaceae</taxon>
        <taxon>Fulvia</taxon>
    </lineage>
</organism>
<dbReference type="OrthoDB" id="47375at2759"/>
<protein>
    <recommendedName>
        <fullName evidence="6">Glycosyltransferase family 25 protein</fullName>
    </recommendedName>
</protein>
<dbReference type="PANTHER" id="PTHR10730">
    <property type="entry name" value="PROCOLLAGEN-LYSINE,2-OXOGLUTARATE 5-DIOXYGENASE/GLYCOSYLTRANSFERASE 25 FAMILY MEMBER"/>
    <property type="match status" value="1"/>
</dbReference>
<dbReference type="RefSeq" id="XP_047767299.1">
    <property type="nucleotide sequence ID" value="XM_047911406.1"/>
</dbReference>
<accession>A0A9Q8PI69</accession>
<dbReference type="OMA" id="YAITLPM"/>
<sequence length="402" mass="44249">MLNRAFTAPAGGRVGILLLVAILLITILAFTYPSLKPSLPAFRGRTGINNDAVGKGDLLDDVLNATLGFEKIFVVNLPLRTDHRDAISLAAHFTELQVDYADGVTDVDSRAFPPWGNESDLALGGLKSWRAHMNVVRRMVEEDISSALISEDDADWDLRIKSQMHTFARASRLLVQPLRGTQDQFLDPSYPSPAIGEDAAEFNISSDYGVELPTSSPYGDLRHWDALWLGHCGSDFPAASDLKAPLGRVVIPNDDTVSTNVNKEFGGEGIFAYPPRTRVVSRAWQSTCTFGYAITLPMARRILYEQGVWKVTGPFDMMLRSMCHGSEGRRTRTCLGVQPALFAQHKPIGNEATFSNIDEHHEGYNAVPQTPNIVLSTRVNFPKLIEGETDYHESFGSGKTGR</sequence>
<dbReference type="EMBL" id="CP090172">
    <property type="protein sequence ID" value="UJO22933.1"/>
    <property type="molecule type" value="Genomic_DNA"/>
</dbReference>
<evidence type="ECO:0000313" key="5">
    <source>
        <dbReference type="Proteomes" id="UP000756132"/>
    </source>
</evidence>
<evidence type="ECO:0000313" key="4">
    <source>
        <dbReference type="EMBL" id="UJO22933.1"/>
    </source>
</evidence>
<keyword evidence="3" id="KW-0808">Transferase</keyword>
<reference evidence="4" key="1">
    <citation type="submission" date="2021-12" db="EMBL/GenBank/DDBJ databases">
        <authorList>
            <person name="Zaccaron A."/>
            <person name="Stergiopoulos I."/>
        </authorList>
    </citation>
    <scope>NUCLEOTIDE SEQUENCE</scope>
    <source>
        <strain evidence="4">Race5_Kim</strain>
    </source>
</reference>
<dbReference type="PANTHER" id="PTHR10730:SF53">
    <property type="entry name" value="GLYCOSYLTRANSFERASE 25 FAMILY MEMBER"/>
    <property type="match status" value="1"/>
</dbReference>
<proteinExistence type="inferred from homology"/>
<dbReference type="KEGG" id="ffu:CLAFUR5_12258"/>
<keyword evidence="2" id="KW-0328">Glycosyltransferase</keyword>
<gene>
    <name evidence="4" type="ORF">CLAFUR5_12258</name>
</gene>